<evidence type="ECO:0000256" key="5">
    <source>
        <dbReference type="ARBA" id="ARBA00022833"/>
    </source>
</evidence>
<keyword evidence="5" id="KW-0862">Zinc</keyword>
<evidence type="ECO:0000313" key="11">
    <source>
        <dbReference type="Proteomes" id="UP000472272"/>
    </source>
</evidence>
<dbReference type="PROSITE" id="PS00028">
    <property type="entry name" value="ZINC_FINGER_C2H2_1"/>
    <property type="match status" value="2"/>
</dbReference>
<dbReference type="PANTHER" id="PTHR23226">
    <property type="entry name" value="ZINC FINGER AND SCAN DOMAIN-CONTAINING"/>
    <property type="match status" value="1"/>
</dbReference>
<dbReference type="GO" id="GO:0005634">
    <property type="term" value="C:nucleus"/>
    <property type="evidence" value="ECO:0007669"/>
    <property type="project" value="UniProtKB-SubCell"/>
</dbReference>
<keyword evidence="11" id="KW-1185">Reference proteome</keyword>
<dbReference type="SMART" id="SM00355">
    <property type="entry name" value="ZnF_C2H2"/>
    <property type="match status" value="3"/>
</dbReference>
<evidence type="ECO:0000256" key="7">
    <source>
        <dbReference type="PROSITE-ProRule" id="PRU00042"/>
    </source>
</evidence>
<evidence type="ECO:0000256" key="2">
    <source>
        <dbReference type="ARBA" id="ARBA00022723"/>
    </source>
</evidence>
<keyword evidence="3" id="KW-0677">Repeat</keyword>
<dbReference type="InterPro" id="IPR036236">
    <property type="entry name" value="Znf_C2H2_sf"/>
</dbReference>
<dbReference type="GO" id="GO:0000981">
    <property type="term" value="F:DNA-binding transcription factor activity, RNA polymerase II-specific"/>
    <property type="evidence" value="ECO:0007669"/>
    <property type="project" value="TreeGrafter"/>
</dbReference>
<dbReference type="Gene3D" id="3.30.160.60">
    <property type="entry name" value="Classic Zinc Finger"/>
    <property type="match status" value="3"/>
</dbReference>
<dbReference type="Ensembl" id="ENSPMRT00000014669.1">
    <property type="protein sequence ID" value="ENSPMRP00000013728.1"/>
    <property type="gene ID" value="ENSPMRG00000009206.1"/>
</dbReference>
<feature type="compositionally biased region" description="Basic and acidic residues" evidence="8">
    <location>
        <begin position="141"/>
        <end position="153"/>
    </location>
</feature>
<evidence type="ECO:0000256" key="6">
    <source>
        <dbReference type="ARBA" id="ARBA00023242"/>
    </source>
</evidence>
<dbReference type="PROSITE" id="PS50157">
    <property type="entry name" value="ZINC_FINGER_C2H2_2"/>
    <property type="match status" value="3"/>
</dbReference>
<dbReference type="Pfam" id="PF00096">
    <property type="entry name" value="zf-C2H2"/>
    <property type="match status" value="1"/>
</dbReference>
<evidence type="ECO:0000256" key="1">
    <source>
        <dbReference type="ARBA" id="ARBA00004123"/>
    </source>
</evidence>
<feature type="region of interest" description="Disordered" evidence="8">
    <location>
        <begin position="117"/>
        <end position="164"/>
    </location>
</feature>
<dbReference type="SUPFAM" id="SSF57667">
    <property type="entry name" value="beta-beta-alpha zinc fingers"/>
    <property type="match status" value="2"/>
</dbReference>
<feature type="domain" description="C2H2-type" evidence="9">
    <location>
        <begin position="397"/>
        <end position="424"/>
    </location>
</feature>
<evidence type="ECO:0000313" key="10">
    <source>
        <dbReference type="Ensembl" id="ENSPMRP00000013728.1"/>
    </source>
</evidence>
<evidence type="ECO:0000256" key="8">
    <source>
        <dbReference type="SAM" id="MobiDB-lite"/>
    </source>
</evidence>
<dbReference type="FunFam" id="3.30.160.60:FF:000100">
    <property type="entry name" value="Zinc finger 45-like"/>
    <property type="match status" value="2"/>
</dbReference>
<sequence length="452" mass="49745">MEEKEFTLDPYLLALSGNNIQQYCTMLSWLELKNPKPEIYFEMEQGLTLPLSLAHIVEEFEILPCLSQDNRTLQTSEPESPQQESAAVPLVRLQYNFVPKLEGGVLQGKPSPVSEIQHRTGLQARSDEPISSGKNPGKPPEVPRDHSNGEGRVGRLQQEGSRQPTAMCFAAATVSQGSERSDVRDVAGPNLLLRKGGHRCDSTAEEPTIHQRKGTSCLSGNAREFIDKPLSFQIREGACPREGSFLGPREGGKPTLKLNPPAPPEQTHKGLNGRPPVSFCAASLSAHQKTFTGERQKLFSPLGLQGLPSPAGDMVEKPFKCPDCGKGFLHRSSIPRHQNLGCLGSLPHQKSPCGEKPLRGPGGGMSLVERKQCSACKQRSVPAPGVQKNRAAGEKPFRCPDCSNTFTEKFSMIRHQALHQSEKPFKCPCCDKSYTRRCHLKRHQQMKHKTIA</sequence>
<dbReference type="GO" id="GO:0008270">
    <property type="term" value="F:zinc ion binding"/>
    <property type="evidence" value="ECO:0007669"/>
    <property type="project" value="UniProtKB-KW"/>
</dbReference>
<evidence type="ECO:0000259" key="9">
    <source>
        <dbReference type="PROSITE" id="PS50157"/>
    </source>
</evidence>
<protein>
    <recommendedName>
        <fullName evidence="9">C2H2-type domain-containing protein</fullName>
    </recommendedName>
</protein>
<dbReference type="Proteomes" id="UP000472272">
    <property type="component" value="Chromosome 2"/>
</dbReference>
<dbReference type="AlphaFoldDB" id="A0A670INK8"/>
<proteinExistence type="predicted"/>
<dbReference type="GeneTree" id="ENSGT00990000210870"/>
<evidence type="ECO:0000256" key="4">
    <source>
        <dbReference type="ARBA" id="ARBA00022771"/>
    </source>
</evidence>
<accession>A0A670INK8</accession>
<dbReference type="FunFam" id="3.30.160.60:FF:000446">
    <property type="entry name" value="Zinc finger protein"/>
    <property type="match status" value="1"/>
</dbReference>
<feature type="domain" description="C2H2-type" evidence="9">
    <location>
        <begin position="425"/>
        <end position="448"/>
    </location>
</feature>
<keyword evidence="6" id="KW-0539">Nucleus</keyword>
<dbReference type="GO" id="GO:0000978">
    <property type="term" value="F:RNA polymerase II cis-regulatory region sequence-specific DNA binding"/>
    <property type="evidence" value="ECO:0007669"/>
    <property type="project" value="TreeGrafter"/>
</dbReference>
<reference evidence="10" key="2">
    <citation type="submission" date="2025-08" db="UniProtKB">
        <authorList>
            <consortium name="Ensembl"/>
        </authorList>
    </citation>
    <scope>IDENTIFICATION</scope>
</reference>
<keyword evidence="4 7" id="KW-0863">Zinc-finger</keyword>
<keyword evidence="2" id="KW-0479">Metal-binding</keyword>
<dbReference type="PANTHER" id="PTHR23226:SF416">
    <property type="entry name" value="FI01424P"/>
    <property type="match status" value="1"/>
</dbReference>
<organism evidence="10 11">
    <name type="scientific">Podarcis muralis</name>
    <name type="common">Wall lizard</name>
    <name type="synonym">Lacerta muralis</name>
    <dbReference type="NCBI Taxonomy" id="64176"/>
    <lineage>
        <taxon>Eukaryota</taxon>
        <taxon>Metazoa</taxon>
        <taxon>Chordata</taxon>
        <taxon>Craniata</taxon>
        <taxon>Vertebrata</taxon>
        <taxon>Euteleostomi</taxon>
        <taxon>Lepidosauria</taxon>
        <taxon>Squamata</taxon>
        <taxon>Bifurcata</taxon>
        <taxon>Unidentata</taxon>
        <taxon>Episquamata</taxon>
        <taxon>Laterata</taxon>
        <taxon>Lacertibaenia</taxon>
        <taxon>Lacertidae</taxon>
        <taxon>Podarcis</taxon>
    </lineage>
</organism>
<name>A0A670INK8_PODMU</name>
<dbReference type="OMA" id="IDQPFKC"/>
<evidence type="ECO:0000256" key="3">
    <source>
        <dbReference type="ARBA" id="ARBA00022737"/>
    </source>
</evidence>
<dbReference type="InterPro" id="IPR013087">
    <property type="entry name" value="Znf_C2H2_type"/>
</dbReference>
<reference evidence="10" key="3">
    <citation type="submission" date="2025-09" db="UniProtKB">
        <authorList>
            <consortium name="Ensembl"/>
        </authorList>
    </citation>
    <scope>IDENTIFICATION</scope>
</reference>
<feature type="domain" description="C2H2-type" evidence="9">
    <location>
        <begin position="319"/>
        <end position="357"/>
    </location>
</feature>
<reference evidence="10 11" key="1">
    <citation type="journal article" date="2019" name="Proc. Natl. Acad. Sci. U.S.A.">
        <title>Regulatory changes in pterin and carotenoid genes underlie balanced color polymorphisms in the wall lizard.</title>
        <authorList>
            <person name="Andrade P."/>
            <person name="Pinho C."/>
            <person name="Perez I de Lanuza G."/>
            <person name="Afonso S."/>
            <person name="Brejcha J."/>
            <person name="Rubin C.J."/>
            <person name="Wallerman O."/>
            <person name="Pereira P."/>
            <person name="Sabatino S.J."/>
            <person name="Bellati A."/>
            <person name="Pellitteri-Rosa D."/>
            <person name="Bosakova Z."/>
            <person name="Bunikis I."/>
            <person name="Carretero M.A."/>
            <person name="Feiner N."/>
            <person name="Marsik P."/>
            <person name="Pauperio F."/>
            <person name="Salvi D."/>
            <person name="Soler L."/>
            <person name="While G.M."/>
            <person name="Uller T."/>
            <person name="Font E."/>
            <person name="Andersson L."/>
            <person name="Carneiro M."/>
        </authorList>
    </citation>
    <scope>NUCLEOTIDE SEQUENCE</scope>
</reference>
<comment type="subcellular location">
    <subcellularLocation>
        <location evidence="1">Nucleus</location>
    </subcellularLocation>
</comment>